<comment type="caution">
    <text evidence="5">The sequence shown here is derived from an EMBL/GenBank/DDBJ whole genome shotgun (WGS) entry which is preliminary data.</text>
</comment>
<keyword evidence="3" id="KW-0804">Transcription</keyword>
<dbReference type="EMBL" id="BOQN01000111">
    <property type="protein sequence ID" value="GIM96239.1"/>
    <property type="molecule type" value="Genomic_DNA"/>
</dbReference>
<dbReference type="PROSITE" id="PS50043">
    <property type="entry name" value="HTH_LUXR_2"/>
    <property type="match status" value="1"/>
</dbReference>
<proteinExistence type="predicted"/>
<evidence type="ECO:0000256" key="2">
    <source>
        <dbReference type="ARBA" id="ARBA00023125"/>
    </source>
</evidence>
<evidence type="ECO:0000313" key="5">
    <source>
        <dbReference type="EMBL" id="GIM96239.1"/>
    </source>
</evidence>
<keyword evidence="1" id="KW-0805">Transcription regulation</keyword>
<gene>
    <name evidence="5" type="ORF">Ato02nite_080320</name>
</gene>
<dbReference type="CDD" id="cd06170">
    <property type="entry name" value="LuxR_C_like"/>
    <property type="match status" value="1"/>
</dbReference>
<keyword evidence="2" id="KW-0238">DNA-binding</keyword>
<dbReference type="RefSeq" id="WP_246607994.1">
    <property type="nucleotide sequence ID" value="NZ_BOQN01000111.1"/>
</dbReference>
<evidence type="ECO:0000256" key="3">
    <source>
        <dbReference type="ARBA" id="ARBA00023163"/>
    </source>
</evidence>
<dbReference type="InterPro" id="IPR016032">
    <property type="entry name" value="Sig_transdc_resp-reg_C-effctor"/>
</dbReference>
<dbReference type="SMART" id="SM00421">
    <property type="entry name" value="HTH_LUXR"/>
    <property type="match status" value="1"/>
</dbReference>
<keyword evidence="6" id="KW-1185">Reference proteome</keyword>
<dbReference type="Proteomes" id="UP000677082">
    <property type="component" value="Unassembled WGS sequence"/>
</dbReference>
<evidence type="ECO:0000256" key="1">
    <source>
        <dbReference type="ARBA" id="ARBA00023015"/>
    </source>
</evidence>
<dbReference type="Pfam" id="PF00196">
    <property type="entry name" value="GerE"/>
    <property type="match status" value="1"/>
</dbReference>
<dbReference type="PRINTS" id="PR00038">
    <property type="entry name" value="HTHLUXR"/>
</dbReference>
<dbReference type="PANTHER" id="PTHR44688:SF16">
    <property type="entry name" value="DNA-BINDING TRANSCRIPTIONAL ACTIVATOR DEVR_DOSR"/>
    <property type="match status" value="1"/>
</dbReference>
<dbReference type="Gene3D" id="1.10.10.10">
    <property type="entry name" value="Winged helix-like DNA-binding domain superfamily/Winged helix DNA-binding domain"/>
    <property type="match status" value="1"/>
</dbReference>
<dbReference type="GO" id="GO:0006355">
    <property type="term" value="P:regulation of DNA-templated transcription"/>
    <property type="evidence" value="ECO:0007669"/>
    <property type="project" value="InterPro"/>
</dbReference>
<dbReference type="PANTHER" id="PTHR44688">
    <property type="entry name" value="DNA-BINDING TRANSCRIPTIONAL ACTIVATOR DEVR_DOSR"/>
    <property type="match status" value="1"/>
</dbReference>
<accession>A0A920BP85</accession>
<dbReference type="InterPro" id="IPR036388">
    <property type="entry name" value="WH-like_DNA-bd_sf"/>
</dbReference>
<organism evidence="5 6">
    <name type="scientific">Paractinoplanes toevensis</name>
    <dbReference type="NCBI Taxonomy" id="571911"/>
    <lineage>
        <taxon>Bacteria</taxon>
        <taxon>Bacillati</taxon>
        <taxon>Actinomycetota</taxon>
        <taxon>Actinomycetes</taxon>
        <taxon>Micromonosporales</taxon>
        <taxon>Micromonosporaceae</taxon>
        <taxon>Paractinoplanes</taxon>
    </lineage>
</organism>
<dbReference type="InterPro" id="IPR000792">
    <property type="entry name" value="Tscrpt_reg_LuxR_C"/>
</dbReference>
<dbReference type="SUPFAM" id="SSF46894">
    <property type="entry name" value="C-terminal effector domain of the bipartite response regulators"/>
    <property type="match status" value="1"/>
</dbReference>
<evidence type="ECO:0000313" key="6">
    <source>
        <dbReference type="Proteomes" id="UP000677082"/>
    </source>
</evidence>
<feature type="domain" description="HTH luxR-type" evidence="4">
    <location>
        <begin position="157"/>
        <end position="222"/>
    </location>
</feature>
<evidence type="ECO:0000259" key="4">
    <source>
        <dbReference type="PROSITE" id="PS50043"/>
    </source>
</evidence>
<reference evidence="5 6" key="1">
    <citation type="submission" date="2021-03" db="EMBL/GenBank/DDBJ databases">
        <title>Whole genome shotgun sequence of Actinoplanes toevensis NBRC 105298.</title>
        <authorList>
            <person name="Komaki H."/>
            <person name="Tamura T."/>
        </authorList>
    </citation>
    <scope>NUCLEOTIDE SEQUENCE [LARGE SCALE GENOMIC DNA]</scope>
    <source>
        <strain evidence="5 6">NBRC 105298</strain>
    </source>
</reference>
<dbReference type="AlphaFoldDB" id="A0A920BP85"/>
<protein>
    <recommendedName>
        <fullName evidence="4">HTH luxR-type domain-containing protein</fullName>
    </recommendedName>
</protein>
<dbReference type="GO" id="GO:0003677">
    <property type="term" value="F:DNA binding"/>
    <property type="evidence" value="ECO:0007669"/>
    <property type="project" value="UniProtKB-KW"/>
</dbReference>
<sequence length="224" mass="24960">MGIDLGDDTLRRLFEATAIADVLGVLAEAIPCDVVSWSRLDVPRRRVLDNETSVPDDSSDEAFWEHYHEHPLCHGPGVLRPVCSISDLLGERAWHRTAIYHDYFRPCGLEYEIGVKLPCPPGQTNVLLLDRAPGAGFTDHDRLVLTLLRPHLDAAVRRIMTPSLTQREREVLALVREGLTNRAIAHRLAVSPHTVRKHLENAFASLDVHSRTEAAISTDACGCR</sequence>
<name>A0A920BP85_9ACTN</name>